<name>A0ABY9WQB9_9BACT</name>
<keyword evidence="1" id="KW-0812">Transmembrane</keyword>
<dbReference type="EMBL" id="CP043494">
    <property type="protein sequence ID" value="WNG43176.1"/>
    <property type="molecule type" value="Genomic_DNA"/>
</dbReference>
<keyword evidence="1" id="KW-1133">Transmembrane helix</keyword>
<gene>
    <name evidence="3" type="ORF">F0U60_02980</name>
</gene>
<reference evidence="3 4" key="1">
    <citation type="submission" date="2019-08" db="EMBL/GenBank/DDBJ databases">
        <title>Archangium and Cystobacter genomes.</title>
        <authorList>
            <person name="Chen I.-C.K."/>
            <person name="Wielgoss S."/>
        </authorList>
    </citation>
    <scope>NUCLEOTIDE SEQUENCE [LARGE SCALE GENOMIC DNA]</scope>
    <source>
        <strain evidence="3 4">Cbm 6</strain>
    </source>
</reference>
<proteinExistence type="predicted"/>
<dbReference type="Proteomes" id="UP001611383">
    <property type="component" value="Chromosome"/>
</dbReference>
<feature type="signal peptide" evidence="2">
    <location>
        <begin position="1"/>
        <end position="19"/>
    </location>
</feature>
<protein>
    <recommendedName>
        <fullName evidence="5">Bacterial surface antigen (D15) domain-containing protein</fullName>
    </recommendedName>
</protein>
<keyword evidence="2" id="KW-0732">Signal</keyword>
<feature type="transmembrane region" description="Helical" evidence="1">
    <location>
        <begin position="101"/>
        <end position="120"/>
    </location>
</feature>
<accession>A0ABY9WQB9</accession>
<dbReference type="RefSeq" id="WP_395813713.1">
    <property type="nucleotide sequence ID" value="NZ_CP043494.1"/>
</dbReference>
<organism evidence="3 4">
    <name type="scientific">Archangium minus</name>
    <dbReference type="NCBI Taxonomy" id="83450"/>
    <lineage>
        <taxon>Bacteria</taxon>
        <taxon>Pseudomonadati</taxon>
        <taxon>Myxococcota</taxon>
        <taxon>Myxococcia</taxon>
        <taxon>Myxococcales</taxon>
        <taxon>Cystobacterineae</taxon>
        <taxon>Archangiaceae</taxon>
        <taxon>Archangium</taxon>
    </lineage>
</organism>
<evidence type="ECO:0000313" key="3">
    <source>
        <dbReference type="EMBL" id="WNG43176.1"/>
    </source>
</evidence>
<feature type="transmembrane region" description="Helical" evidence="1">
    <location>
        <begin position="68"/>
        <end position="89"/>
    </location>
</feature>
<keyword evidence="1" id="KW-0472">Membrane</keyword>
<evidence type="ECO:0000313" key="4">
    <source>
        <dbReference type="Proteomes" id="UP001611383"/>
    </source>
</evidence>
<sequence>MVRQLVVLALVVLPFAVRAQTSEVSAVGPGDAPVVAGPGALEPVPAPVVAGGGLAPASEVTFVSRPPFAVLPTAVSVVPGLLLHGLGPLVAGDTGTAKRLFLLEGSGLGLLAVGGVPIALSGASRRIIGPLYAVTLAGVGLFSISTLSNLYAALSPAFPPGLVPQRLPPVELEVGYQHVVDPIFEYRHFVSVGALARLERVRLEAGARLSPDDGNLRVRVGGAYRLMGAPEAARGGGDGTALDLEAAALVHRYPTEDFALGGGELFLRGRYDMARFSPRMAGSFAEMGVGFAMQRYDYTGPVDDILFEQLLFTMGYGVYLGSGGPFRGEALLYYDHRKDDFPGGIKAGGGVPGFLGLRGRMLLTERWGVSADMQVGSAVVGRLSLVYALGGEP</sequence>
<feature type="transmembrane region" description="Helical" evidence="1">
    <location>
        <begin position="132"/>
        <end position="154"/>
    </location>
</feature>
<evidence type="ECO:0000256" key="1">
    <source>
        <dbReference type="SAM" id="Phobius"/>
    </source>
</evidence>
<evidence type="ECO:0000256" key="2">
    <source>
        <dbReference type="SAM" id="SignalP"/>
    </source>
</evidence>
<feature type="chain" id="PRO_5046723557" description="Bacterial surface antigen (D15) domain-containing protein" evidence="2">
    <location>
        <begin position="20"/>
        <end position="393"/>
    </location>
</feature>
<keyword evidence="4" id="KW-1185">Reference proteome</keyword>
<evidence type="ECO:0008006" key="5">
    <source>
        <dbReference type="Google" id="ProtNLM"/>
    </source>
</evidence>